<comment type="caution">
    <text evidence="1">The sequence shown here is derived from an EMBL/GenBank/DDBJ whole genome shotgun (WGS) entry which is preliminary data.</text>
</comment>
<name>A0AB73C3C4_9FUSO</name>
<accession>A0AB73C3C4</accession>
<organism evidence="1 2">
    <name type="scientific">Fusobacterium necrophorum DJ-2</name>
    <dbReference type="NCBI Taxonomy" id="1441737"/>
    <lineage>
        <taxon>Bacteria</taxon>
        <taxon>Fusobacteriati</taxon>
        <taxon>Fusobacteriota</taxon>
        <taxon>Fusobacteriia</taxon>
        <taxon>Fusobacteriales</taxon>
        <taxon>Fusobacteriaceae</taxon>
        <taxon>Fusobacterium</taxon>
    </lineage>
</organism>
<dbReference type="Pfam" id="PF06763">
    <property type="entry name" value="Minor_tail_Z"/>
    <property type="match status" value="1"/>
</dbReference>
<proteinExistence type="predicted"/>
<dbReference type="Proteomes" id="UP000027058">
    <property type="component" value="Unassembled WGS sequence"/>
</dbReference>
<dbReference type="RefSeq" id="WP_035900719.1">
    <property type="nucleotide sequence ID" value="NZ_JAAH01000053.1"/>
</dbReference>
<dbReference type="AlphaFoldDB" id="A0AB73C3C4"/>
<dbReference type="InterPro" id="IPR010633">
    <property type="entry name" value="Phage_lambda_GpZ"/>
</dbReference>
<gene>
    <name evidence="1" type="ORF">FUSO8_05115</name>
</gene>
<evidence type="ECO:0000313" key="1">
    <source>
        <dbReference type="EMBL" id="KDE72434.1"/>
    </source>
</evidence>
<reference evidence="1 2" key="1">
    <citation type="submission" date="2014-01" db="EMBL/GenBank/DDBJ databases">
        <title>Comparative genomics of Fusobacterium necrophorum wild isolates.</title>
        <authorList>
            <person name="Kittichotirat W."/>
            <person name="Bumgarner R.E."/>
            <person name="Lawrence P."/>
        </authorList>
    </citation>
    <scope>NUCLEOTIDE SEQUENCE [LARGE SCALE GENOMIC DNA]</scope>
    <source>
        <strain evidence="1 2">DJ-2</strain>
    </source>
</reference>
<protein>
    <submittedName>
        <fullName evidence="1">Uncharacterized protein</fullName>
    </submittedName>
</protein>
<sequence length="202" mass="22705">MEHFLEVKNLEVAEAMLRGIPNGIERAVAGTVNKALGKVKTEMKAKVTSEYNIKKMEVEKLLVLQKANFSTLRGSISAKSHRTPLIKFMTSRSENGITVEVNKSEMSKILRGNPKYYGKPFLATMLNGHKGIFQRSDTKRRKMTSGKNEGKKQVPIAQLYSLSISEMLGSETVSEYAIEKGQDYLEQIMAKEVDRILKGYVK</sequence>
<dbReference type="EMBL" id="JAAH01000053">
    <property type="protein sequence ID" value="KDE72434.1"/>
    <property type="molecule type" value="Genomic_DNA"/>
</dbReference>
<evidence type="ECO:0000313" key="2">
    <source>
        <dbReference type="Proteomes" id="UP000027058"/>
    </source>
</evidence>